<evidence type="ECO:0000256" key="4">
    <source>
        <dbReference type="ARBA" id="ARBA00022553"/>
    </source>
</evidence>
<dbReference type="SUPFAM" id="SSF47384">
    <property type="entry name" value="Homodimeric domain of signal transducing histidine kinase"/>
    <property type="match status" value="1"/>
</dbReference>
<dbReference type="InterPro" id="IPR011006">
    <property type="entry name" value="CheY-like_superfamily"/>
</dbReference>
<dbReference type="InterPro" id="IPR005467">
    <property type="entry name" value="His_kinase_dom"/>
</dbReference>
<feature type="transmembrane region" description="Helical" evidence="12">
    <location>
        <begin position="306"/>
        <end position="325"/>
    </location>
</feature>
<dbReference type="SMART" id="SM00448">
    <property type="entry name" value="REC"/>
    <property type="match status" value="1"/>
</dbReference>
<gene>
    <name evidence="15" type="ORF">EHS13_31205</name>
</gene>
<dbReference type="Gene3D" id="1.10.287.130">
    <property type="match status" value="1"/>
</dbReference>
<feature type="transmembrane region" description="Helical" evidence="12">
    <location>
        <begin position="361"/>
        <end position="379"/>
    </location>
</feature>
<dbReference type="CDD" id="cd17574">
    <property type="entry name" value="REC_OmpR"/>
    <property type="match status" value="1"/>
</dbReference>
<dbReference type="InterPro" id="IPR004358">
    <property type="entry name" value="Sig_transdc_His_kin-like_C"/>
</dbReference>
<dbReference type="PROSITE" id="PS50110">
    <property type="entry name" value="RESPONSE_REGULATORY"/>
    <property type="match status" value="1"/>
</dbReference>
<keyword evidence="6" id="KW-0547">Nucleotide-binding</keyword>
<comment type="similarity">
    <text evidence="2">In the N-terminal section; belongs to the phytochrome family.</text>
</comment>
<evidence type="ECO:0000256" key="10">
    <source>
        <dbReference type="ARBA" id="ARBA00074306"/>
    </source>
</evidence>
<feature type="modified residue" description="4-aspartylphosphate" evidence="11">
    <location>
        <position position="748"/>
    </location>
</feature>
<dbReference type="Pfam" id="PF07695">
    <property type="entry name" value="7TMR-DISM_7TM"/>
    <property type="match status" value="1"/>
</dbReference>
<proteinExistence type="inferred from homology"/>
<dbReference type="Gene3D" id="2.60.120.260">
    <property type="entry name" value="Galactose-binding domain-like"/>
    <property type="match status" value="1"/>
</dbReference>
<dbReference type="EC" id="2.7.13.3" evidence="3"/>
<reference evidence="16" key="1">
    <citation type="submission" date="2018-11" db="EMBL/GenBank/DDBJ databases">
        <title>Complete genome sequence of Paenibacillus sp. ML311-T8.</title>
        <authorList>
            <person name="Nam Y.-D."/>
            <person name="Kang J."/>
            <person name="Chung W.-H."/>
            <person name="Park Y.S."/>
        </authorList>
    </citation>
    <scope>NUCLEOTIDE SEQUENCE [LARGE SCALE GENOMIC DNA]</scope>
    <source>
        <strain evidence="16">ML311-T8</strain>
    </source>
</reference>
<dbReference type="InterPro" id="IPR036097">
    <property type="entry name" value="HisK_dim/P_sf"/>
</dbReference>
<dbReference type="Gene3D" id="3.40.50.2300">
    <property type="match status" value="1"/>
</dbReference>
<evidence type="ECO:0000259" key="14">
    <source>
        <dbReference type="PROSITE" id="PS50110"/>
    </source>
</evidence>
<keyword evidence="12" id="KW-0812">Transmembrane</keyword>
<keyword evidence="12" id="KW-0472">Membrane</keyword>
<sequence length="1027" mass="115712">MSWSKIFIIVGLFALALTSFRLIWINYHAVPEHPKAVKGILDLRNWALPDDRTITLKGDWEFYPYVFIDPAVKGSPSLSQNKSFLKVPGYWDAAFPRTTDSSFDYGTYRLKIQLDTLNQHAYGIRIPLIQTASKVFVNGELIADSGTPSEQYDQHISRTVPYSASFIAKTSEIDLVILVSNDRTMSNPGGIVQSIKFGYDTAITNERFFSRDMQLLLCVVLALHFLYAGLLYYLGTRQWALVSFSLLIICTIFSILLDDDRLLLVGLPINFEWATKLWFLAYICLSYFIIQFTLEMFPEYKRIRALRWFSIACIIAAIIDVVKPMNFIPEFQFLFFLISLLPIFTIPLLMILAIRRGNSDAIFLLLGSVGITINLSWGIAKNFGALDLIYYPFDITIAFLGFASYWFKLFFKNTAQTARLAERLQIADKQKNDFLMNTSHELRNPLHGIINIAQNVLDSEKNSLNAENTKNMELLISVGRRMSFMLNDLLDLNRLREKGLSIQFTNVQLQSLVVGVLDMLRFMTEDKPISFVQSIRDSFPKVQADENRLIQILFNLLHNAVKFTNEGFITISAEVIDGKAHIIIEDTGIGMNTELLQRIFQPYEQGDSSVTSMGGGLGLGLSICKQLIELLNGSLKVSSTPGAGSTFTVILPLSNSSSQKDNTIYTEAMVYSETAASLSTILPEAPYDLNATAVGDRPRILAVDDDPLNLKILNNILSAEQYDVVLARNGKDALAKLDSREWDLIIADVMMPHMSGYELSALIRERFSIAELPILLLTARSRPEDIYTGFLSGANDYVTKPMDALELKARVRALTNVKQSMAERLRMEGAWLQAQIQPHFLFNTLNSIAALSEIDTDEMRELLSVFGDYLRASFDFRNLERIVPLNHELDLVRSYLFIEKVRFEDKLQVIWEIDEGIPLLIPPLSIQPLVENAVRHGILKLPDGGSITIKIAQYAEYTEVLVTDTGVGMSEEKQSQLFHSVANKRKGIGLFNTDRRLKQIYGTGLVIQSKKGVGTTVSFRIPSPDAN</sequence>
<dbReference type="InterPro" id="IPR003661">
    <property type="entry name" value="HisK_dim/P_dom"/>
</dbReference>
<evidence type="ECO:0000256" key="1">
    <source>
        <dbReference type="ARBA" id="ARBA00000085"/>
    </source>
</evidence>
<dbReference type="Pfam" id="PF00512">
    <property type="entry name" value="HisKA"/>
    <property type="match status" value="1"/>
</dbReference>
<evidence type="ECO:0000313" key="16">
    <source>
        <dbReference type="Proteomes" id="UP000426246"/>
    </source>
</evidence>
<comment type="catalytic activity">
    <reaction evidence="1">
        <text>ATP + protein L-histidine = ADP + protein N-phospho-L-histidine.</text>
        <dbReference type="EC" id="2.7.13.3"/>
    </reaction>
</comment>
<evidence type="ECO:0000313" key="15">
    <source>
        <dbReference type="EMBL" id="QGQ99028.1"/>
    </source>
</evidence>
<evidence type="ECO:0000256" key="7">
    <source>
        <dbReference type="ARBA" id="ARBA00022777"/>
    </source>
</evidence>
<dbReference type="RefSeq" id="WP_155704135.1">
    <property type="nucleotide sequence ID" value="NZ_CP034235.1"/>
</dbReference>
<dbReference type="SMART" id="SM00387">
    <property type="entry name" value="HATPase_c"/>
    <property type="match status" value="2"/>
</dbReference>
<keyword evidence="7" id="KW-0418">Kinase</keyword>
<evidence type="ECO:0000256" key="3">
    <source>
        <dbReference type="ARBA" id="ARBA00012438"/>
    </source>
</evidence>
<dbReference type="SUPFAM" id="SSF52172">
    <property type="entry name" value="CheY-like"/>
    <property type="match status" value="1"/>
</dbReference>
<keyword evidence="4 11" id="KW-0597">Phosphoprotein</keyword>
<organism evidence="15 16">
    <name type="scientific">Paenibacillus psychroresistens</name>
    <dbReference type="NCBI Taxonomy" id="1778678"/>
    <lineage>
        <taxon>Bacteria</taxon>
        <taxon>Bacillati</taxon>
        <taxon>Bacillota</taxon>
        <taxon>Bacilli</taxon>
        <taxon>Bacillales</taxon>
        <taxon>Paenibacillaceae</taxon>
        <taxon>Paenibacillus</taxon>
    </lineage>
</organism>
<dbReference type="InterPro" id="IPR010559">
    <property type="entry name" value="Sig_transdc_His_kin_internal"/>
</dbReference>
<dbReference type="SUPFAM" id="SSF55874">
    <property type="entry name" value="ATPase domain of HSP90 chaperone/DNA topoisomerase II/histidine kinase"/>
    <property type="match status" value="2"/>
</dbReference>
<dbReference type="GO" id="GO:0005524">
    <property type="term" value="F:ATP binding"/>
    <property type="evidence" value="ECO:0007669"/>
    <property type="project" value="UniProtKB-KW"/>
</dbReference>
<keyword evidence="16" id="KW-1185">Reference proteome</keyword>
<protein>
    <recommendedName>
        <fullName evidence="10">Circadian input-output histidine kinase CikA</fullName>
        <ecNumber evidence="3">2.7.13.3</ecNumber>
    </recommendedName>
</protein>
<dbReference type="InterPro" id="IPR036890">
    <property type="entry name" value="HATPase_C_sf"/>
</dbReference>
<dbReference type="GO" id="GO:0016020">
    <property type="term" value="C:membrane"/>
    <property type="evidence" value="ECO:0007669"/>
    <property type="project" value="InterPro"/>
</dbReference>
<feature type="transmembrane region" description="Helical" evidence="12">
    <location>
        <begin position="239"/>
        <end position="257"/>
    </location>
</feature>
<dbReference type="Proteomes" id="UP000426246">
    <property type="component" value="Chromosome"/>
</dbReference>
<feature type="transmembrane region" description="Helical" evidence="12">
    <location>
        <begin position="277"/>
        <end position="294"/>
    </location>
</feature>
<dbReference type="AlphaFoldDB" id="A0A6B8RV57"/>
<feature type="domain" description="Histidine kinase" evidence="13">
    <location>
        <begin position="836"/>
        <end position="1025"/>
    </location>
</feature>
<name>A0A6B8RV57_9BACL</name>
<dbReference type="Pfam" id="PF06580">
    <property type="entry name" value="His_kinase"/>
    <property type="match status" value="1"/>
</dbReference>
<evidence type="ECO:0000256" key="12">
    <source>
        <dbReference type="SAM" id="Phobius"/>
    </source>
</evidence>
<dbReference type="OrthoDB" id="9809348at2"/>
<evidence type="ECO:0000256" key="8">
    <source>
        <dbReference type="ARBA" id="ARBA00022840"/>
    </source>
</evidence>
<keyword evidence="8" id="KW-0067">ATP-binding</keyword>
<dbReference type="InterPro" id="IPR003594">
    <property type="entry name" value="HATPase_dom"/>
</dbReference>
<feature type="domain" description="Histidine kinase" evidence="13">
    <location>
        <begin position="437"/>
        <end position="655"/>
    </location>
</feature>
<evidence type="ECO:0000259" key="13">
    <source>
        <dbReference type="PROSITE" id="PS50109"/>
    </source>
</evidence>
<dbReference type="Pfam" id="PF02518">
    <property type="entry name" value="HATPase_c"/>
    <property type="match status" value="2"/>
</dbReference>
<evidence type="ECO:0000256" key="6">
    <source>
        <dbReference type="ARBA" id="ARBA00022741"/>
    </source>
</evidence>
<feature type="transmembrane region" description="Helical" evidence="12">
    <location>
        <begin position="213"/>
        <end position="234"/>
    </location>
</feature>
<dbReference type="PANTHER" id="PTHR43547">
    <property type="entry name" value="TWO-COMPONENT HISTIDINE KINASE"/>
    <property type="match status" value="1"/>
</dbReference>
<dbReference type="InterPro" id="IPR001789">
    <property type="entry name" value="Sig_transdc_resp-reg_receiver"/>
</dbReference>
<dbReference type="PANTHER" id="PTHR43547:SF2">
    <property type="entry name" value="HYBRID SIGNAL TRANSDUCTION HISTIDINE KINASE C"/>
    <property type="match status" value="1"/>
</dbReference>
<dbReference type="Pfam" id="PF00072">
    <property type="entry name" value="Response_reg"/>
    <property type="match status" value="1"/>
</dbReference>
<dbReference type="PRINTS" id="PR00344">
    <property type="entry name" value="BCTRLSENSOR"/>
</dbReference>
<keyword evidence="9" id="KW-0902">Two-component regulatory system</keyword>
<dbReference type="CDD" id="cd00082">
    <property type="entry name" value="HisKA"/>
    <property type="match status" value="1"/>
</dbReference>
<dbReference type="InterPro" id="IPR008979">
    <property type="entry name" value="Galactose-bd-like_sf"/>
</dbReference>
<dbReference type="InterPro" id="IPR011623">
    <property type="entry name" value="7TMR_DISM_rcpt_extracell_dom1"/>
</dbReference>
<keyword evidence="12" id="KW-1133">Transmembrane helix</keyword>
<dbReference type="GO" id="GO:0000155">
    <property type="term" value="F:phosphorelay sensor kinase activity"/>
    <property type="evidence" value="ECO:0007669"/>
    <property type="project" value="InterPro"/>
</dbReference>
<keyword evidence="5" id="KW-0808">Transferase</keyword>
<dbReference type="Gene3D" id="3.30.565.10">
    <property type="entry name" value="Histidine kinase-like ATPase, C-terminal domain"/>
    <property type="match status" value="2"/>
</dbReference>
<evidence type="ECO:0000256" key="2">
    <source>
        <dbReference type="ARBA" id="ARBA00006402"/>
    </source>
</evidence>
<dbReference type="FunFam" id="3.30.565.10:FF:000010">
    <property type="entry name" value="Sensor histidine kinase RcsC"/>
    <property type="match status" value="1"/>
</dbReference>
<evidence type="ECO:0000256" key="11">
    <source>
        <dbReference type="PROSITE-ProRule" id="PRU00169"/>
    </source>
</evidence>
<evidence type="ECO:0000256" key="5">
    <source>
        <dbReference type="ARBA" id="ARBA00022679"/>
    </source>
</evidence>
<dbReference type="KEGG" id="ppsc:EHS13_31205"/>
<dbReference type="EMBL" id="CP034235">
    <property type="protein sequence ID" value="QGQ99028.1"/>
    <property type="molecule type" value="Genomic_DNA"/>
</dbReference>
<dbReference type="SUPFAM" id="SSF49785">
    <property type="entry name" value="Galactose-binding domain-like"/>
    <property type="match status" value="1"/>
</dbReference>
<accession>A0A6B8RV57</accession>
<evidence type="ECO:0000256" key="9">
    <source>
        <dbReference type="ARBA" id="ARBA00023012"/>
    </source>
</evidence>
<dbReference type="PROSITE" id="PS50109">
    <property type="entry name" value="HIS_KIN"/>
    <property type="match status" value="2"/>
</dbReference>
<feature type="transmembrane region" description="Helical" evidence="12">
    <location>
        <begin position="331"/>
        <end position="354"/>
    </location>
</feature>
<dbReference type="SMART" id="SM00388">
    <property type="entry name" value="HisKA"/>
    <property type="match status" value="1"/>
</dbReference>
<feature type="domain" description="Response regulatory" evidence="14">
    <location>
        <begin position="699"/>
        <end position="815"/>
    </location>
</feature>